<keyword evidence="1" id="KW-1133">Transmembrane helix</keyword>
<name>A0A8R2DK40_BOMMO</name>
<proteinExistence type="predicted"/>
<dbReference type="GeneID" id="101739818"/>
<protein>
    <submittedName>
        <fullName evidence="3">Uncharacterized protein</fullName>
    </submittedName>
</protein>
<feature type="transmembrane region" description="Helical" evidence="1">
    <location>
        <begin position="93"/>
        <end position="110"/>
    </location>
</feature>
<sequence>MSSLAFWSMIAILIQTIVCLILTWPTLVCTYSPNIEDLSEATLIKVLYLYDPVACNRVYFYNYTVFFNGTSYKTIFWISENKIAADFRSKTKAWITLHIFWFILSILNLIESTRSRLSHFSLLPFTVVGTAVIAVDVIYAILFLVDVGYTGNQASILEYIDGQEKHVHSFNKDNISTKYDRSDTSWIALLMAYVSIRGVVVEVFNFWIVKDNYFAAVAQRRKPQRRKNSNFSKASYYSYIYA</sequence>
<evidence type="ECO:0000313" key="3">
    <source>
        <dbReference type="EnsemblMetazoa" id="XP_021203202.1"/>
    </source>
</evidence>
<keyword evidence="1" id="KW-0472">Membrane</keyword>
<evidence type="ECO:0000313" key="4">
    <source>
        <dbReference type="Proteomes" id="UP000005204"/>
    </source>
</evidence>
<feature type="transmembrane region" description="Helical" evidence="1">
    <location>
        <begin position="186"/>
        <end position="209"/>
    </location>
</feature>
<feature type="signal peptide" evidence="2">
    <location>
        <begin position="1"/>
        <end position="19"/>
    </location>
</feature>
<keyword evidence="4" id="KW-1185">Reference proteome</keyword>
<dbReference type="RefSeq" id="XP_021203202.1">
    <property type="nucleotide sequence ID" value="XM_021347527.3"/>
</dbReference>
<feature type="transmembrane region" description="Helical" evidence="1">
    <location>
        <begin position="122"/>
        <end position="145"/>
    </location>
</feature>
<reference evidence="3" key="2">
    <citation type="submission" date="2022-06" db="UniProtKB">
        <authorList>
            <consortium name="EnsemblMetazoa"/>
        </authorList>
    </citation>
    <scope>IDENTIFICATION</scope>
    <source>
        <strain evidence="3">p50T (Dazao)</strain>
    </source>
</reference>
<dbReference type="Proteomes" id="UP000005204">
    <property type="component" value="Unassembled WGS sequence"/>
</dbReference>
<evidence type="ECO:0000256" key="2">
    <source>
        <dbReference type="SAM" id="SignalP"/>
    </source>
</evidence>
<keyword evidence="2" id="KW-0732">Signal</keyword>
<keyword evidence="1" id="KW-0812">Transmembrane</keyword>
<dbReference type="AlphaFoldDB" id="A0A8R2DK40"/>
<reference evidence="4" key="1">
    <citation type="journal article" date="2008" name="Insect Biochem. Mol. Biol.">
        <title>The genome of a lepidopteran model insect, the silkworm Bombyx mori.</title>
        <authorList>
            <consortium name="International Silkworm Genome Consortium"/>
        </authorList>
    </citation>
    <scope>NUCLEOTIDE SEQUENCE [LARGE SCALE GENOMIC DNA]</scope>
    <source>
        <strain evidence="4">p50T</strain>
    </source>
</reference>
<organism evidence="3 4">
    <name type="scientific">Bombyx mori</name>
    <name type="common">Silk moth</name>
    <dbReference type="NCBI Taxonomy" id="7091"/>
    <lineage>
        <taxon>Eukaryota</taxon>
        <taxon>Metazoa</taxon>
        <taxon>Ecdysozoa</taxon>
        <taxon>Arthropoda</taxon>
        <taxon>Hexapoda</taxon>
        <taxon>Insecta</taxon>
        <taxon>Pterygota</taxon>
        <taxon>Neoptera</taxon>
        <taxon>Endopterygota</taxon>
        <taxon>Lepidoptera</taxon>
        <taxon>Glossata</taxon>
        <taxon>Ditrysia</taxon>
        <taxon>Bombycoidea</taxon>
        <taxon>Bombycidae</taxon>
        <taxon>Bombycinae</taxon>
        <taxon>Bombyx</taxon>
    </lineage>
</organism>
<feature type="chain" id="PRO_5035754582" evidence="2">
    <location>
        <begin position="20"/>
        <end position="242"/>
    </location>
</feature>
<evidence type="ECO:0000256" key="1">
    <source>
        <dbReference type="SAM" id="Phobius"/>
    </source>
</evidence>
<accession>A0A8R2DK40</accession>
<dbReference type="EnsemblMetazoa" id="XM_021347527.2">
    <property type="protein sequence ID" value="XP_021203202.1"/>
    <property type="gene ID" value="LOC101739818"/>
</dbReference>